<evidence type="ECO:0000313" key="2">
    <source>
        <dbReference type="EMBL" id="PFH59140.1"/>
    </source>
</evidence>
<evidence type="ECO:0000313" key="3">
    <source>
        <dbReference type="Proteomes" id="UP000037136"/>
    </source>
</evidence>
<protein>
    <submittedName>
        <fullName evidence="2">Uncharacterized protein</fullName>
    </submittedName>
</protein>
<reference evidence="2 3" key="1">
    <citation type="journal article" date="2015" name="BMC Genomics">
        <title>Gene expression during zombie ant biting behavior reflects the complexity underlying fungal parasitic behavioral manipulation.</title>
        <authorList>
            <person name="de Bekker C."/>
            <person name="Ohm R.A."/>
            <person name="Loreto R.G."/>
            <person name="Sebastian A."/>
            <person name="Albert I."/>
            <person name="Merrow M."/>
            <person name="Brachmann A."/>
            <person name="Hughes D.P."/>
        </authorList>
    </citation>
    <scope>NUCLEOTIDE SEQUENCE [LARGE SCALE GENOMIC DNA]</scope>
    <source>
        <strain evidence="2 3">SC16a</strain>
    </source>
</reference>
<dbReference type="AlphaFoldDB" id="A0A2A9PE36"/>
<keyword evidence="3" id="KW-1185">Reference proteome</keyword>
<reference evidence="2 3" key="2">
    <citation type="journal article" date="2017" name="Sci. Rep.">
        <title>Ant-infecting Ophiocordyceps genomes reveal a high diversity of potential behavioral manipulation genes and a possible major role for enterotoxins.</title>
        <authorList>
            <person name="de Bekker C."/>
            <person name="Ohm R.A."/>
            <person name="Evans H.C."/>
            <person name="Brachmann A."/>
            <person name="Hughes D.P."/>
        </authorList>
    </citation>
    <scope>NUCLEOTIDE SEQUENCE [LARGE SCALE GENOMIC DNA]</scope>
    <source>
        <strain evidence="2 3">SC16a</strain>
    </source>
</reference>
<evidence type="ECO:0000256" key="1">
    <source>
        <dbReference type="SAM" id="MobiDB-lite"/>
    </source>
</evidence>
<feature type="compositionally biased region" description="Low complexity" evidence="1">
    <location>
        <begin position="156"/>
        <end position="170"/>
    </location>
</feature>
<sequence>MAASAAAAKSEVCIYNGLECRWWYWNDHFCGKLSPTLKPGKYDEKDKIVFLLSTSSNQDPELCGDEKSPYYLGKDCCDMFGFQCEKNGLKRLWCSTDKIDVVNTTQSSHRASISSAEASDRTVPASEVSLSRETTRAVSPLTSQVRSITLTPPQPSSSVSSAFSEPSSSSAHDDAGSLPDSVGAASSASLSEGFSMGYPR</sequence>
<gene>
    <name evidence="2" type="ORF">XA68_12760</name>
</gene>
<feature type="compositionally biased region" description="Polar residues" evidence="1">
    <location>
        <begin position="128"/>
        <end position="151"/>
    </location>
</feature>
<dbReference type="EMBL" id="LAZP02000223">
    <property type="protein sequence ID" value="PFH59140.1"/>
    <property type="molecule type" value="Genomic_DNA"/>
</dbReference>
<organism evidence="2 3">
    <name type="scientific">Ophiocordyceps unilateralis</name>
    <name type="common">Zombie-ant fungus</name>
    <name type="synonym">Torrubia unilateralis</name>
    <dbReference type="NCBI Taxonomy" id="268505"/>
    <lineage>
        <taxon>Eukaryota</taxon>
        <taxon>Fungi</taxon>
        <taxon>Dikarya</taxon>
        <taxon>Ascomycota</taxon>
        <taxon>Pezizomycotina</taxon>
        <taxon>Sordariomycetes</taxon>
        <taxon>Hypocreomycetidae</taxon>
        <taxon>Hypocreales</taxon>
        <taxon>Ophiocordycipitaceae</taxon>
        <taxon>Ophiocordyceps</taxon>
    </lineage>
</organism>
<accession>A0A2A9PE36</accession>
<proteinExistence type="predicted"/>
<comment type="caution">
    <text evidence="2">The sequence shown here is derived from an EMBL/GenBank/DDBJ whole genome shotgun (WGS) entry which is preliminary data.</text>
</comment>
<name>A0A2A9PE36_OPHUN</name>
<feature type="region of interest" description="Disordered" evidence="1">
    <location>
        <begin position="110"/>
        <end position="200"/>
    </location>
</feature>
<dbReference type="Proteomes" id="UP000037136">
    <property type="component" value="Unassembled WGS sequence"/>
</dbReference>